<evidence type="ECO:0000259" key="1">
    <source>
        <dbReference type="Pfam" id="PF06230"/>
    </source>
</evidence>
<evidence type="ECO:0000313" key="3">
    <source>
        <dbReference type="EMBL" id="NDY42787.1"/>
    </source>
</evidence>
<reference evidence="3 4" key="1">
    <citation type="submission" date="2020-02" db="EMBL/GenBank/DDBJ databases">
        <title>Comparative genomics of sulfur disproportionating microorganisms.</title>
        <authorList>
            <person name="Ward L.M."/>
            <person name="Bertran E."/>
            <person name="Johnston D.T."/>
        </authorList>
    </citation>
    <scope>NUCLEOTIDE SEQUENCE [LARGE SCALE GENOMIC DNA]</scope>
    <source>
        <strain evidence="3 4">DSM 100025</strain>
    </source>
</reference>
<dbReference type="EMBL" id="JAAGRR010000085">
    <property type="protein sequence ID" value="NDY42787.1"/>
    <property type="molecule type" value="Genomic_DNA"/>
</dbReference>
<evidence type="ECO:0000259" key="2">
    <source>
        <dbReference type="Pfam" id="PF17930"/>
    </source>
</evidence>
<dbReference type="Proteomes" id="UP000469346">
    <property type="component" value="Unassembled WGS sequence"/>
</dbReference>
<sequence>MKKNRSETGAACDGTPPAAGAGPLGLVAGGGQFPLLCARAARARGREVVAVAHRGETDPALADEVSRIEWVHLGQLGRLLRFLREAGAREVQFAGTITKKRIFRDVRPDLRALNLWNRIDRRLDDGILRAVADELAAEGIEVVPSTLYLEDLLAPAGVLTRRRPTREQWDDIRFGWNIAKEIGRLDIGQCLVVKDRAVLAVEAIEGTDETIRRGGRLAHGGAVVVKILKPGQDTRFDLPALGLRTVETMAEVKAAVLALEAGRALFFDRRAVVQRADRLGIVIVGLKGDEWT</sequence>
<dbReference type="InterPro" id="IPR010415">
    <property type="entry name" value="LpxI_C"/>
</dbReference>
<feature type="domain" description="LpxI C-terminal" evidence="1">
    <location>
        <begin position="155"/>
        <end position="284"/>
    </location>
</feature>
<dbReference type="PANTHER" id="PTHR39962">
    <property type="entry name" value="BLL4848 PROTEIN"/>
    <property type="match status" value="1"/>
</dbReference>
<dbReference type="PANTHER" id="PTHR39962:SF1">
    <property type="entry name" value="LPXI FAMILY PROTEIN"/>
    <property type="match status" value="1"/>
</dbReference>
<protein>
    <submittedName>
        <fullName evidence="3">LpxI family protein</fullName>
    </submittedName>
</protein>
<dbReference type="InterPro" id="IPR053174">
    <property type="entry name" value="LpxI"/>
</dbReference>
<evidence type="ECO:0000313" key="4">
    <source>
        <dbReference type="Proteomes" id="UP000469346"/>
    </source>
</evidence>
<dbReference type="Gene3D" id="3.40.50.20">
    <property type="match status" value="1"/>
</dbReference>
<feature type="domain" description="LpxI N-terminal" evidence="2">
    <location>
        <begin position="24"/>
        <end position="152"/>
    </location>
</feature>
<dbReference type="RefSeq" id="WP_163298917.1">
    <property type="nucleotide sequence ID" value="NZ_JAAGRR010000085.1"/>
</dbReference>
<comment type="caution">
    <text evidence="3">The sequence shown here is derived from an EMBL/GenBank/DDBJ whole genome shotgun (WGS) entry which is preliminary data.</text>
</comment>
<dbReference type="InterPro" id="IPR043167">
    <property type="entry name" value="LpxI_C_sf"/>
</dbReference>
<dbReference type="Gene3D" id="3.40.140.80">
    <property type="match status" value="1"/>
</dbReference>
<keyword evidence="4" id="KW-1185">Reference proteome</keyword>
<proteinExistence type="predicted"/>
<dbReference type="Pfam" id="PF06230">
    <property type="entry name" value="LpxI_C"/>
    <property type="match status" value="1"/>
</dbReference>
<organism evidence="3 4">
    <name type="scientific">Dissulfurirhabdus thermomarina</name>
    <dbReference type="NCBI Taxonomy" id="1765737"/>
    <lineage>
        <taxon>Bacteria</taxon>
        <taxon>Deltaproteobacteria</taxon>
        <taxon>Dissulfurirhabdaceae</taxon>
        <taxon>Dissulfurirhabdus</taxon>
    </lineage>
</organism>
<gene>
    <name evidence="3" type="ORF">G3N55_08020</name>
</gene>
<name>A0A6N9TTM5_DISTH</name>
<dbReference type="AlphaFoldDB" id="A0A6N9TTM5"/>
<dbReference type="InterPro" id="IPR041255">
    <property type="entry name" value="LpxI_N"/>
</dbReference>
<dbReference type="Pfam" id="PF17930">
    <property type="entry name" value="LpxI_N"/>
    <property type="match status" value="1"/>
</dbReference>
<accession>A0A6N9TTM5</accession>